<dbReference type="KEGG" id="sphe:GFH32_09750"/>
<name>A0A5Q0QGY4_9SPHI</name>
<keyword evidence="1" id="KW-0802">TPR repeat</keyword>
<dbReference type="AlphaFoldDB" id="A0A5Q0QGY4"/>
<organism evidence="3 4">
    <name type="scientific">Sphingobacterium zhuxiongii</name>
    <dbReference type="NCBI Taxonomy" id="2662364"/>
    <lineage>
        <taxon>Bacteria</taxon>
        <taxon>Pseudomonadati</taxon>
        <taxon>Bacteroidota</taxon>
        <taxon>Sphingobacteriia</taxon>
        <taxon>Sphingobacteriales</taxon>
        <taxon>Sphingobacteriaceae</taxon>
        <taxon>Sphingobacterium</taxon>
    </lineage>
</organism>
<sequence>MKGFVVLFILISNFCYAQNFRFDKKIYEAVDHWVVFDKQDGDSTYMYGFIYIDQSAGFTFHFGSRFSVRDGVLVGQQEDLTRIIKSRLSANTYPVHLLTDVERQQLKLPVQPDWLKLYKANENTLLYKKSIGLFYNSVGASDRAIPILMSAYDEDPNFAGLVFELAYAYNATQQYNYAIEVLDKAIQAEPTNFWFYRELGYAYKLSGDLSRADSIYRKGISLSNDKAQQAEMGINMVQAYYEKLDRKNFDEWLKIMRKYAEKGTPIEEYLSQFEGNWPIIGSQKED</sequence>
<reference evidence="3 4" key="1">
    <citation type="submission" date="2019-10" db="EMBL/GenBank/DDBJ databases">
        <authorList>
            <person name="Dong K."/>
        </authorList>
    </citation>
    <scope>NUCLEOTIDE SEQUENCE [LARGE SCALE GENOMIC DNA]</scope>
    <source>
        <strain evidence="4">dk4302</strain>
    </source>
</reference>
<feature type="signal peptide" evidence="2">
    <location>
        <begin position="1"/>
        <end position="17"/>
    </location>
</feature>
<evidence type="ECO:0000256" key="1">
    <source>
        <dbReference type="PROSITE-ProRule" id="PRU00339"/>
    </source>
</evidence>
<dbReference type="RefSeq" id="WP_153511439.1">
    <property type="nucleotide sequence ID" value="NZ_CP045652.1"/>
</dbReference>
<evidence type="ECO:0000256" key="2">
    <source>
        <dbReference type="SAM" id="SignalP"/>
    </source>
</evidence>
<dbReference type="EMBL" id="CP045652">
    <property type="protein sequence ID" value="QGA26590.1"/>
    <property type="molecule type" value="Genomic_DNA"/>
</dbReference>
<dbReference type="InterPro" id="IPR011990">
    <property type="entry name" value="TPR-like_helical_dom_sf"/>
</dbReference>
<dbReference type="PROSITE" id="PS50005">
    <property type="entry name" value="TPR"/>
    <property type="match status" value="1"/>
</dbReference>
<evidence type="ECO:0000313" key="3">
    <source>
        <dbReference type="EMBL" id="QGA26590.1"/>
    </source>
</evidence>
<feature type="repeat" description="TPR" evidence="1">
    <location>
        <begin position="159"/>
        <end position="192"/>
    </location>
</feature>
<feature type="chain" id="PRO_5025002175" evidence="2">
    <location>
        <begin position="18"/>
        <end position="286"/>
    </location>
</feature>
<keyword evidence="4" id="KW-1185">Reference proteome</keyword>
<dbReference type="InterPro" id="IPR019734">
    <property type="entry name" value="TPR_rpt"/>
</dbReference>
<keyword evidence="2" id="KW-0732">Signal</keyword>
<dbReference type="SMART" id="SM00028">
    <property type="entry name" value="TPR"/>
    <property type="match status" value="3"/>
</dbReference>
<accession>A0A5Q0QGY4</accession>
<gene>
    <name evidence="3" type="ORF">GFH32_09750</name>
</gene>
<proteinExistence type="predicted"/>
<dbReference type="Pfam" id="PF13414">
    <property type="entry name" value="TPR_11"/>
    <property type="match status" value="1"/>
</dbReference>
<protein>
    <submittedName>
        <fullName evidence="3">Tetratricopeptide repeat protein</fullName>
    </submittedName>
</protein>
<dbReference type="Proteomes" id="UP000326921">
    <property type="component" value="Chromosome"/>
</dbReference>
<evidence type="ECO:0000313" key="4">
    <source>
        <dbReference type="Proteomes" id="UP000326921"/>
    </source>
</evidence>
<dbReference type="SUPFAM" id="SSF48452">
    <property type="entry name" value="TPR-like"/>
    <property type="match status" value="1"/>
</dbReference>
<dbReference type="Gene3D" id="1.25.40.10">
    <property type="entry name" value="Tetratricopeptide repeat domain"/>
    <property type="match status" value="1"/>
</dbReference>